<evidence type="ECO:0000259" key="2">
    <source>
        <dbReference type="Pfam" id="PF20446"/>
    </source>
</evidence>
<organism evidence="4 5">
    <name type="scientific">Salsuginibacillus halophilus</name>
    <dbReference type="NCBI Taxonomy" id="517424"/>
    <lineage>
        <taxon>Bacteria</taxon>
        <taxon>Bacillati</taxon>
        <taxon>Bacillota</taxon>
        <taxon>Bacilli</taxon>
        <taxon>Bacillales</taxon>
        <taxon>Bacillaceae</taxon>
        <taxon>Salsuginibacillus</taxon>
    </lineage>
</organism>
<dbReference type="AlphaFoldDB" id="A0A2P8HYK7"/>
<dbReference type="InterPro" id="IPR046834">
    <property type="entry name" value="ABC_ATPase_C"/>
</dbReference>
<proteinExistence type="predicted"/>
<protein>
    <submittedName>
        <fullName evidence="4">Putative ABC-class ATPase</fullName>
    </submittedName>
</protein>
<reference evidence="4 5" key="1">
    <citation type="submission" date="2018-03" db="EMBL/GenBank/DDBJ databases">
        <title>Genomic Encyclopedia of Type Strains, Phase III (KMG-III): the genomes of soil and plant-associated and newly described type strains.</title>
        <authorList>
            <person name="Whitman W."/>
        </authorList>
    </citation>
    <scope>NUCLEOTIDE SEQUENCE [LARGE SCALE GENOMIC DNA]</scope>
    <source>
        <strain evidence="4 5">CGMCC 1.07653</strain>
    </source>
</reference>
<keyword evidence="5" id="KW-1185">Reference proteome</keyword>
<gene>
    <name evidence="4" type="ORF">B0H94_101175</name>
</gene>
<dbReference type="InterPro" id="IPR046833">
    <property type="entry name" value="ABC_N"/>
</dbReference>
<feature type="domain" description="ATPase of the ABC class C-terminal" evidence="1">
    <location>
        <begin position="158"/>
        <end position="440"/>
    </location>
</feature>
<name>A0A2P8HYK7_9BACI</name>
<feature type="domain" description="ATPase of the ABC class N-terminal" evidence="2">
    <location>
        <begin position="1"/>
        <end position="154"/>
    </location>
</feature>
<evidence type="ECO:0000313" key="4">
    <source>
        <dbReference type="EMBL" id="PSL51265.1"/>
    </source>
</evidence>
<dbReference type="Proteomes" id="UP000242310">
    <property type="component" value="Unassembled WGS sequence"/>
</dbReference>
<dbReference type="Pfam" id="PF21117">
    <property type="entry name" value="MRB1590_C"/>
    <property type="match status" value="1"/>
</dbReference>
<dbReference type="PANTHER" id="PTHR38149">
    <property type="entry name" value="ATPASE"/>
    <property type="match status" value="1"/>
</dbReference>
<evidence type="ECO:0000313" key="5">
    <source>
        <dbReference type="Proteomes" id="UP000242310"/>
    </source>
</evidence>
<evidence type="ECO:0000259" key="1">
    <source>
        <dbReference type="Pfam" id="PF09818"/>
    </source>
</evidence>
<dbReference type="EMBL" id="PYAV01000001">
    <property type="protein sequence ID" value="PSL51265.1"/>
    <property type="molecule type" value="Genomic_DNA"/>
</dbReference>
<sequence length="559" mass="61950">MKELQQTLKRIDQKGYKAYNDIKGTHQFSSFALHIDHVQADPFASPSRIRASLSTAETGLTKDDYHEPHRYRACTDFFAREVARALKKEKADQGIMIDRPGQEILERTAVTINDDTVEIRLSLHLPAKGRTILGQQAASRLIETLPSVIQAAMYAYDRAALETHLKLSDQQAWVRSYLRSYNYTAFVANGAVLPRESGISEQPLKGDGLTPFQSPKEMEITLELPHGKTISGMAFREGVNVIVGGGYHGKSTLLEGLARGVYDHIEGDGREFVFANDDAVKVRAEDGRSVTDVNISPFISNLPNNKGTERFQTENASGSTSQAANIVEMVEAGAGTLFIDEDTSATNFMIRDGRMQALVHKDKEPITPFIDKVRHMYDDLGISTILVVGGAGDYFDVADCVVMMDEYQPREVTEKAKEIAASFGEKRTKEAGSSFGAVSARAVRPESFDARKGKKEKVDAKGKHRVLYGTTDIDLAFIEQIADPSQTRAIAQTMRYMAASVFDKQKTLSEALDEIEAAFDRDGVEAVSSFRRQHPGDMARPRRFELAAAINRLRTLKIQ</sequence>
<dbReference type="InterPro" id="IPR049069">
    <property type="entry name" value="MRB1590-like_C"/>
</dbReference>
<evidence type="ECO:0000259" key="3">
    <source>
        <dbReference type="Pfam" id="PF21117"/>
    </source>
</evidence>
<feature type="domain" description="MRB1590-like C-terminal" evidence="3">
    <location>
        <begin position="457"/>
        <end position="559"/>
    </location>
</feature>
<dbReference type="PANTHER" id="PTHR38149:SF1">
    <property type="entry name" value="ATPASE"/>
    <property type="match status" value="1"/>
</dbReference>
<dbReference type="Pfam" id="PF20446">
    <property type="entry name" value="ABC_N"/>
    <property type="match status" value="1"/>
</dbReference>
<dbReference type="Pfam" id="PF09818">
    <property type="entry name" value="ABC_ATPase"/>
    <property type="match status" value="1"/>
</dbReference>
<dbReference type="InterPro" id="IPR019195">
    <property type="entry name" value="ABC_ATPase_put"/>
</dbReference>
<accession>A0A2P8HYK7</accession>
<comment type="caution">
    <text evidence="4">The sequence shown here is derived from an EMBL/GenBank/DDBJ whole genome shotgun (WGS) entry which is preliminary data.</text>
</comment>
<dbReference type="OrthoDB" id="9809999at2"/>
<dbReference type="RefSeq" id="WP_106587342.1">
    <property type="nucleotide sequence ID" value="NZ_PYAV01000001.1"/>
</dbReference>